<dbReference type="Proteomes" id="UP000258016">
    <property type="component" value="Chromosome"/>
</dbReference>
<dbReference type="Gene3D" id="2.60.40.3140">
    <property type="match status" value="1"/>
</dbReference>
<dbReference type="InterPro" id="IPR038765">
    <property type="entry name" value="Papain-like_cys_pep_sf"/>
</dbReference>
<sequence length="659" mass="72584">MAQKDQVKRGPEPDWVRQSELAAVPEDAAGAVFVRRQDVWLHLDTKGQQQYLGYRIKLLHSNALQLGNLAISWNPQAGAPVVHTIKVHRDGEVIDALKSGTFEILRREDQLEAASLDGVLTAVLRVADLRVGDELEFATTIPVADPTLGSATSGLLTLAPSLPSGRYRMGLSWIDGQEPRISMTEDFKAVARVSERGVELDFDDPPVMTEIKDAPWRYQWQRVLEFSDYPDWNAISQHFAPLYAAAAKLPADSPIRQEAARIAAAHASPGDRAQAALRLVQKDVRYIYVGLDGGNLTPATAEDTWKRRYGDCKGKTALLLALLNELGIQAEPVLANNTGLDDGIDQRLPSPGLFDHVLVRATIGDEQLYLDGTLPDVIAADTQPFLPYRWVLPLTTAGASIEPLAWKPANRPQEISLYEIDATEGFDAPAQIHNTIITRGLDGLKQHFQYSAIAPAQLQAALSQQLVGETWQSIDKVAWRYDRKAQASILTISGKGMVDWRNDGDGARSTPLPGGGFNPPDRRIRPAGQDQGLPYANSPGYTCHVTTVRLPRTASEKHWSFKSGFDTRIFGRNYYRVFGIGDGAIRMIRSSRTERIEIDAETARTDNDRIAKFDNSMGYVFYDPAGVDMPPSRAKPVPATYDIDWTADNVPCLSADTAP</sequence>
<reference evidence="2 3" key="1">
    <citation type="submission" date="2017-03" db="EMBL/GenBank/DDBJ databases">
        <title>Complete genome sequence of Blastomonas fulva degrading microcsystin LR.</title>
        <authorList>
            <person name="Lee H.-g."/>
            <person name="Jin L."/>
            <person name="oh H.-M."/>
        </authorList>
    </citation>
    <scope>NUCLEOTIDE SEQUENCE [LARGE SCALE GENOMIC DNA]</scope>
    <source>
        <strain evidence="2 3">T2</strain>
    </source>
</reference>
<organism evidence="2 3">
    <name type="scientific">Blastomonas fulva</name>
    <dbReference type="NCBI Taxonomy" id="1550728"/>
    <lineage>
        <taxon>Bacteria</taxon>
        <taxon>Pseudomonadati</taxon>
        <taxon>Pseudomonadota</taxon>
        <taxon>Alphaproteobacteria</taxon>
        <taxon>Sphingomonadales</taxon>
        <taxon>Sphingomonadaceae</taxon>
        <taxon>Blastomonas</taxon>
    </lineage>
</organism>
<gene>
    <name evidence="2" type="ORF">B5J99_04235</name>
</gene>
<dbReference type="Pfam" id="PF12969">
    <property type="entry name" value="DUF3857"/>
    <property type="match status" value="1"/>
</dbReference>
<protein>
    <submittedName>
        <fullName evidence="2">Transglutaminase</fullName>
    </submittedName>
</protein>
<dbReference type="InterPro" id="IPR024618">
    <property type="entry name" value="DUF3857"/>
</dbReference>
<evidence type="ECO:0000313" key="2">
    <source>
        <dbReference type="EMBL" id="ASR53321.1"/>
    </source>
</evidence>
<evidence type="ECO:0000259" key="1">
    <source>
        <dbReference type="Pfam" id="PF12969"/>
    </source>
</evidence>
<name>A0ABM6MBD3_9SPHN</name>
<evidence type="ECO:0000313" key="3">
    <source>
        <dbReference type="Proteomes" id="UP000258016"/>
    </source>
</evidence>
<keyword evidence="3" id="KW-1185">Reference proteome</keyword>
<dbReference type="SUPFAM" id="SSF54001">
    <property type="entry name" value="Cysteine proteinases"/>
    <property type="match status" value="1"/>
</dbReference>
<dbReference type="Gene3D" id="3.10.620.30">
    <property type="match status" value="1"/>
</dbReference>
<dbReference type="EMBL" id="CP020083">
    <property type="protein sequence ID" value="ASR53321.1"/>
    <property type="molecule type" value="Genomic_DNA"/>
</dbReference>
<feature type="domain" description="DUF3857" evidence="1">
    <location>
        <begin position="49"/>
        <end position="152"/>
    </location>
</feature>
<proteinExistence type="predicted"/>
<accession>A0ABM6MBD3</accession>